<evidence type="ECO:0000256" key="1">
    <source>
        <dbReference type="SAM" id="MobiDB-lite"/>
    </source>
</evidence>
<comment type="caution">
    <text evidence="3">The sequence shown here is derived from an EMBL/GenBank/DDBJ whole genome shotgun (WGS) entry which is preliminary data.</text>
</comment>
<organism evidence="3 4">
    <name type="scientific">Verticillium longisporum</name>
    <name type="common">Verticillium dahliae var. longisporum</name>
    <dbReference type="NCBI Taxonomy" id="100787"/>
    <lineage>
        <taxon>Eukaryota</taxon>
        <taxon>Fungi</taxon>
        <taxon>Dikarya</taxon>
        <taxon>Ascomycota</taxon>
        <taxon>Pezizomycotina</taxon>
        <taxon>Sordariomycetes</taxon>
        <taxon>Hypocreomycetidae</taxon>
        <taxon>Glomerellales</taxon>
        <taxon>Plectosphaerellaceae</taxon>
        <taxon>Verticillium</taxon>
    </lineage>
</organism>
<dbReference type="EMBL" id="JAEMWZ010000247">
    <property type="protein sequence ID" value="KAG7129353.1"/>
    <property type="molecule type" value="Genomic_DNA"/>
</dbReference>
<feature type="domain" description="Aminoglycoside phosphotransferase" evidence="2">
    <location>
        <begin position="192"/>
        <end position="245"/>
    </location>
</feature>
<proteinExistence type="predicted"/>
<reference evidence="3" key="1">
    <citation type="journal article" date="2021" name="Mol. Plant Pathol.">
        <title>A 20-kb lineage-specific genomic region tames virulence in pathogenic amphidiploid Verticillium longisporum.</title>
        <authorList>
            <person name="Harting R."/>
            <person name="Starke J."/>
            <person name="Kusch H."/>
            <person name="Poggeler S."/>
            <person name="Maurus I."/>
            <person name="Schluter R."/>
            <person name="Landesfeind M."/>
            <person name="Bulla I."/>
            <person name="Nowrousian M."/>
            <person name="de Jonge R."/>
            <person name="Stahlhut G."/>
            <person name="Hoff K.J."/>
            <person name="Asshauer K.P."/>
            <person name="Thurmer A."/>
            <person name="Stanke M."/>
            <person name="Daniel R."/>
            <person name="Morgenstern B."/>
            <person name="Thomma B.P.H.J."/>
            <person name="Kronstad J.W."/>
            <person name="Braus-Stromeyer S.A."/>
            <person name="Braus G.H."/>
        </authorList>
    </citation>
    <scope>NUCLEOTIDE SEQUENCE</scope>
    <source>
        <strain evidence="3">Vl32</strain>
    </source>
</reference>
<feature type="region of interest" description="Disordered" evidence="1">
    <location>
        <begin position="39"/>
        <end position="69"/>
    </location>
</feature>
<evidence type="ECO:0000313" key="4">
    <source>
        <dbReference type="Proteomes" id="UP000689129"/>
    </source>
</evidence>
<evidence type="ECO:0000313" key="3">
    <source>
        <dbReference type="EMBL" id="KAG7129353.1"/>
    </source>
</evidence>
<accession>A0A8I2ZFY1</accession>
<dbReference type="Pfam" id="PF01636">
    <property type="entry name" value="APH"/>
    <property type="match status" value="1"/>
</dbReference>
<dbReference type="Proteomes" id="UP000689129">
    <property type="component" value="Unassembled WGS sequence"/>
</dbReference>
<dbReference type="OrthoDB" id="4062651at2759"/>
<name>A0A8I2ZFY1_VERLO</name>
<dbReference type="AlphaFoldDB" id="A0A8I2ZFY1"/>
<gene>
    <name evidence="3" type="ORF">HYQ45_011377</name>
</gene>
<protein>
    <recommendedName>
        <fullName evidence="2">Aminoglycoside phosphotransferase domain-containing protein</fullName>
    </recommendedName>
</protein>
<sequence length="300" mass="33162">MTAVALASGQQGSLSQPLGIISQPTFSQHRNTFHCYSSKRADSSSSRRLAVPAPGRRITPRSRKQVQEKPVPGLVTRLVEEDFEEFDARTLQTSFHIVGLADVEVPYDDPADIFSIIPQRVLVHGQFIFYKSSVSTEGTRNEIGKYDKIAASGLSSSELPTSRLCAMVVGSKGRLHGMIYHFIKSEERLTWAVDERAALALREKWAAQIKDTVAKLHHLSVVWGDVKADNVLVDENGNAIVIDLEGGTTQGWVDREKEGTVEGDAQGVENMMDFIFDDESMLRPPPLGPDDEPIVKLRGY</sequence>
<dbReference type="InterPro" id="IPR002575">
    <property type="entry name" value="Aminoglycoside_PTrfase"/>
</dbReference>
<evidence type="ECO:0000259" key="2">
    <source>
        <dbReference type="Pfam" id="PF01636"/>
    </source>
</evidence>